<feature type="transmembrane region" description="Helical" evidence="1">
    <location>
        <begin position="54"/>
        <end position="78"/>
    </location>
</feature>
<sequence>MNSNTPSPASFPNHSPRRSLRWRVVDIIVASVIGVVSAFVFWAGAWIYEALKPGFAFIPGLIGLVNGIFLFAGPLAAIIVRKPGAALYAEMVAALLESLLGNSWGGAETIVSGLIQGLGAEIVFLILFYRVWTWWSTTLSGLVSGLFCFVGYVILGYQQGNSLAKNLVECVSTVVSGAIVAGLLMWFLYKAIAKTGALDRFASGRLVRQADAAQTK</sequence>
<organism evidence="2 3">
    <name type="scientific">Parascardovia denticolens DSM 10105 = JCM 12538</name>
    <dbReference type="NCBI Taxonomy" id="864564"/>
    <lineage>
        <taxon>Bacteria</taxon>
        <taxon>Bacillati</taxon>
        <taxon>Actinomycetota</taxon>
        <taxon>Actinomycetes</taxon>
        <taxon>Bifidobacteriales</taxon>
        <taxon>Bifidobacteriaceae</taxon>
        <taxon>Parascardovia</taxon>
    </lineage>
</organism>
<keyword evidence="1" id="KW-0812">Transmembrane</keyword>
<dbReference type="AlphaFoldDB" id="E6K1G4"/>
<dbReference type="PATRIC" id="fig|864564.6.peg.1058"/>
<feature type="transmembrane region" description="Helical" evidence="1">
    <location>
        <begin position="24"/>
        <end position="48"/>
    </location>
</feature>
<evidence type="ECO:0000256" key="1">
    <source>
        <dbReference type="SAM" id="Phobius"/>
    </source>
</evidence>
<feature type="transmembrane region" description="Helical" evidence="1">
    <location>
        <begin position="139"/>
        <end position="159"/>
    </location>
</feature>
<protein>
    <submittedName>
        <fullName evidence="2">Uncharacterized protein</fullName>
    </submittedName>
</protein>
<evidence type="ECO:0000313" key="3">
    <source>
        <dbReference type="Proteomes" id="UP000004946"/>
    </source>
</evidence>
<proteinExistence type="predicted"/>
<keyword evidence="3" id="KW-1185">Reference proteome</keyword>
<gene>
    <name evidence="2" type="ORF">HMPREF0620_0650</name>
</gene>
<dbReference type="Proteomes" id="UP000004946">
    <property type="component" value="Chromosome"/>
</dbReference>
<reference evidence="2 3" key="1">
    <citation type="submission" date="2010-12" db="EMBL/GenBank/DDBJ databases">
        <authorList>
            <person name="Muzny D."/>
            <person name="Qin X."/>
            <person name="Buhay C."/>
            <person name="Dugan-Rocha S."/>
            <person name="Ding Y."/>
            <person name="Chen G."/>
            <person name="Hawes A."/>
            <person name="Holder M."/>
            <person name="Jhangiani S."/>
            <person name="Johnson A."/>
            <person name="Khan Z."/>
            <person name="Li Z."/>
            <person name="Liu W."/>
            <person name="Liu X."/>
            <person name="Perez L."/>
            <person name="Shen H."/>
            <person name="Wang Q."/>
            <person name="Watt J."/>
            <person name="Xi L."/>
            <person name="Xin Y."/>
            <person name="Zhou J."/>
            <person name="Deng J."/>
            <person name="Jiang H."/>
            <person name="Liu Y."/>
            <person name="Qu J."/>
            <person name="Song X.-Z."/>
            <person name="Zhang L."/>
            <person name="Villasana D."/>
            <person name="Johnson A."/>
            <person name="Liu J."/>
            <person name="Liyanage D."/>
            <person name="Lorensuhewa L."/>
            <person name="Robinson T."/>
            <person name="Song A."/>
            <person name="Song B.-B."/>
            <person name="Dinh H."/>
            <person name="Thornton R."/>
            <person name="Coyle M."/>
            <person name="Francisco L."/>
            <person name="Jackson L."/>
            <person name="Javaid M."/>
            <person name="Korchina V."/>
            <person name="Kovar C."/>
            <person name="Mata R."/>
            <person name="Mathew T."/>
            <person name="Ngo R."/>
            <person name="Nguyen L."/>
            <person name="Nguyen N."/>
            <person name="Okwuonu G."/>
            <person name="Ongeri F."/>
            <person name="Pham C."/>
            <person name="Simmons D."/>
            <person name="Wilczek-Boney K."/>
            <person name="Hale W."/>
            <person name="Jakkamsetti A."/>
            <person name="Pham P."/>
            <person name="Ruth R."/>
            <person name="San Lucas F."/>
            <person name="Warren J."/>
            <person name="Zhang J."/>
            <person name="Zhao Z."/>
            <person name="Zhou C."/>
            <person name="Zhu D."/>
            <person name="Lee S."/>
            <person name="Bess C."/>
            <person name="Blankenburg K."/>
            <person name="Forbes L."/>
            <person name="Fu Q."/>
            <person name="Gubbala S."/>
            <person name="Hirani K."/>
            <person name="Jayaseelan J.C."/>
            <person name="Lara F."/>
            <person name="Munidasa M."/>
            <person name="Palculict T."/>
            <person name="Patil S."/>
            <person name="Pu L.-L."/>
            <person name="Saada N."/>
            <person name="Tang L."/>
            <person name="Weissenberger G."/>
            <person name="Zhu Y."/>
            <person name="Hemphill L."/>
            <person name="Shang Y."/>
            <person name="Youmans B."/>
            <person name="Ayvaz T."/>
            <person name="Ross M."/>
            <person name="Santibanez J."/>
            <person name="Aqrawi P."/>
            <person name="Gross S."/>
            <person name="Joshi V."/>
            <person name="Fowler G."/>
            <person name="Nazareth L."/>
            <person name="Reid J."/>
            <person name="Worley K."/>
            <person name="Petrosino J."/>
            <person name="Highlander S."/>
            <person name="Gibbs R."/>
        </authorList>
    </citation>
    <scope>NUCLEOTIDE SEQUENCE [LARGE SCALE GENOMIC DNA]</scope>
    <source>
        <strain evidence="2 3">DSM 10105</strain>
    </source>
</reference>
<dbReference type="HOGENOM" id="CLU_089225_0_0_11"/>
<comment type="caution">
    <text evidence="2">The sequence shown here is derived from an EMBL/GenBank/DDBJ whole genome shotgun (WGS) entry which is preliminary data.</text>
</comment>
<feature type="transmembrane region" description="Helical" evidence="1">
    <location>
        <begin position="171"/>
        <end position="189"/>
    </location>
</feature>
<dbReference type="eggNOG" id="COG4721">
    <property type="taxonomic scope" value="Bacteria"/>
</dbReference>
<evidence type="ECO:0000313" key="2">
    <source>
        <dbReference type="EMBL" id="EFT83645.1"/>
    </source>
</evidence>
<dbReference type="InterPro" id="IPR017195">
    <property type="entry name" value="ABC_thiamin-permease_prd"/>
</dbReference>
<dbReference type="PIRSF" id="PIRSF037394">
    <property type="entry name" value="ABC_thiamine-permease_YkoE_prd"/>
    <property type="match status" value="1"/>
</dbReference>
<name>E6K1G4_PARDN</name>
<feature type="transmembrane region" description="Helical" evidence="1">
    <location>
        <begin position="110"/>
        <end position="132"/>
    </location>
</feature>
<keyword evidence="1" id="KW-1133">Transmembrane helix</keyword>
<keyword evidence="1" id="KW-0472">Membrane</keyword>
<dbReference type="KEGG" id="pdo:PSDT_0972"/>
<dbReference type="Pfam" id="PF09819">
    <property type="entry name" value="ABC_cobalt"/>
    <property type="match status" value="1"/>
</dbReference>
<dbReference type="EMBL" id="AEON01000001">
    <property type="protein sequence ID" value="EFT83645.1"/>
    <property type="molecule type" value="Genomic_DNA"/>
</dbReference>
<dbReference type="RefSeq" id="WP_006289039.1">
    <property type="nucleotide sequence ID" value="NZ_AP012333.1"/>
</dbReference>
<accession>E6K1G4</accession>